<reference evidence="4 5" key="1">
    <citation type="submission" date="2022-05" db="EMBL/GenBank/DDBJ databases">
        <authorList>
            <consortium name="Genoscope - CEA"/>
            <person name="William W."/>
        </authorList>
    </citation>
    <scope>NUCLEOTIDE SEQUENCE [LARGE SCALE GENOMIC DNA]</scope>
</reference>
<dbReference type="Proteomes" id="UP001159427">
    <property type="component" value="Unassembled WGS sequence"/>
</dbReference>
<dbReference type="Pfam" id="PF01400">
    <property type="entry name" value="Astacin"/>
    <property type="match status" value="2"/>
</dbReference>
<proteinExistence type="predicted"/>
<organism evidence="4 5">
    <name type="scientific">Porites evermanni</name>
    <dbReference type="NCBI Taxonomy" id="104178"/>
    <lineage>
        <taxon>Eukaryota</taxon>
        <taxon>Metazoa</taxon>
        <taxon>Cnidaria</taxon>
        <taxon>Anthozoa</taxon>
        <taxon>Hexacorallia</taxon>
        <taxon>Scleractinia</taxon>
        <taxon>Fungiina</taxon>
        <taxon>Poritidae</taxon>
        <taxon>Porites</taxon>
    </lineage>
</organism>
<name>A0ABN8REL6_9CNID</name>
<dbReference type="PANTHER" id="PTHR10127:SF850">
    <property type="entry name" value="METALLOENDOPEPTIDASE"/>
    <property type="match status" value="1"/>
</dbReference>
<gene>
    <name evidence="4" type="ORF">PEVE_00011243</name>
</gene>
<evidence type="ECO:0000259" key="3">
    <source>
        <dbReference type="PROSITE" id="PS51864"/>
    </source>
</evidence>
<protein>
    <recommendedName>
        <fullName evidence="3">Peptidase M12A domain-containing protein</fullName>
    </recommendedName>
</protein>
<dbReference type="PROSITE" id="PS51864">
    <property type="entry name" value="ASTACIN"/>
    <property type="match status" value="1"/>
</dbReference>
<evidence type="ECO:0000313" key="4">
    <source>
        <dbReference type="EMBL" id="CAH3177462.1"/>
    </source>
</evidence>
<keyword evidence="2" id="KW-0732">Signal</keyword>
<dbReference type="EMBL" id="CALNXI010001807">
    <property type="protein sequence ID" value="CAH3177462.1"/>
    <property type="molecule type" value="Genomic_DNA"/>
</dbReference>
<keyword evidence="5" id="KW-1185">Reference proteome</keyword>
<comment type="caution">
    <text evidence="4">The sequence shown here is derived from an EMBL/GenBank/DDBJ whole genome shotgun (WGS) entry which is preliminary data.</text>
</comment>
<sequence>MKVFAILLMNKTVFSAPINPDENRDIEDPNLFEGDMILTPEQRVYAIMGLVFFASNKQGGSWTGPLWPRGVLVYDISPALGHALVFSHEQSRPDRDQYVTILTENITPGKYENSSSGIVVRIDNDGDVHDGDDNDDDDDSRAINNFKKYDKSVIDSLGTPYDYESVMHYSQCAFSRKGCPQ</sequence>
<evidence type="ECO:0000313" key="5">
    <source>
        <dbReference type="Proteomes" id="UP001159427"/>
    </source>
</evidence>
<dbReference type="SUPFAM" id="SSF55486">
    <property type="entry name" value="Metalloproteases ('zincins'), catalytic domain"/>
    <property type="match status" value="1"/>
</dbReference>
<dbReference type="InterPro" id="IPR001506">
    <property type="entry name" value="Peptidase_M12A"/>
</dbReference>
<comment type="caution">
    <text evidence="1">Lacks conserved residue(s) required for the propagation of feature annotation.</text>
</comment>
<feature type="domain" description="Peptidase M12A" evidence="3">
    <location>
        <begin position="80"/>
        <end position="181"/>
    </location>
</feature>
<accession>A0ABN8REL6</accession>
<feature type="chain" id="PRO_5047397341" description="Peptidase M12A domain-containing protein" evidence="2">
    <location>
        <begin position="16"/>
        <end position="181"/>
    </location>
</feature>
<feature type="signal peptide" evidence="2">
    <location>
        <begin position="1"/>
        <end position="15"/>
    </location>
</feature>
<dbReference type="PANTHER" id="PTHR10127">
    <property type="entry name" value="DISCOIDIN, CUB, EGF, LAMININ , AND ZINC METALLOPROTEASE DOMAIN CONTAINING"/>
    <property type="match status" value="1"/>
</dbReference>
<evidence type="ECO:0000256" key="1">
    <source>
        <dbReference type="PROSITE-ProRule" id="PRU01211"/>
    </source>
</evidence>
<dbReference type="InterPro" id="IPR024079">
    <property type="entry name" value="MetalloPept_cat_dom_sf"/>
</dbReference>
<evidence type="ECO:0000256" key="2">
    <source>
        <dbReference type="SAM" id="SignalP"/>
    </source>
</evidence>
<dbReference type="Gene3D" id="3.40.390.10">
    <property type="entry name" value="Collagenase (Catalytic Domain)"/>
    <property type="match status" value="1"/>
</dbReference>